<dbReference type="AlphaFoldDB" id="A0AAU9JF15"/>
<keyword evidence="2" id="KW-1185">Reference proteome</keyword>
<evidence type="ECO:0000313" key="2">
    <source>
        <dbReference type="Proteomes" id="UP001162131"/>
    </source>
</evidence>
<name>A0AAU9JF15_9CILI</name>
<dbReference type="InterPro" id="IPR011043">
    <property type="entry name" value="Gal_Oxase/kelch_b-propeller"/>
</dbReference>
<dbReference type="Proteomes" id="UP001162131">
    <property type="component" value="Unassembled WGS sequence"/>
</dbReference>
<dbReference type="InterPro" id="IPR015915">
    <property type="entry name" value="Kelch-typ_b-propeller"/>
</dbReference>
<dbReference type="SUPFAM" id="SSF50965">
    <property type="entry name" value="Galactose oxidase, central domain"/>
    <property type="match status" value="1"/>
</dbReference>
<proteinExistence type="predicted"/>
<sequence length="259" mass="30024">MEKLILMIESKQSTILTVCDLEHKIISDIPIMIPINLTRFTCIAQLPNYELFCFGTEGIPSSGFACIIDLQNYSLKRRLTLGYPCYSSCALYYDGFVYIFGGGNNTKGDLPNFYKFDLQNNRWIKRLSLPISSHSCSSIIFRSNILVSGFSHKHLYQYNMELDSYSIAFSFESGNSWKILLAENNRAYIIERLGRIYECGAENVYNWNDVGKSSMDWFLQHYVTYYQNSAYIGINIGTSNLYYKFDFKTKKIQKFYFAS</sequence>
<dbReference type="Gene3D" id="2.120.10.80">
    <property type="entry name" value="Kelch-type beta propeller"/>
    <property type="match status" value="1"/>
</dbReference>
<gene>
    <name evidence="1" type="ORF">BSTOLATCC_MIC39640</name>
</gene>
<evidence type="ECO:0000313" key="1">
    <source>
        <dbReference type="EMBL" id="CAG9325857.1"/>
    </source>
</evidence>
<accession>A0AAU9JF15</accession>
<comment type="caution">
    <text evidence="1">The sequence shown here is derived from an EMBL/GenBank/DDBJ whole genome shotgun (WGS) entry which is preliminary data.</text>
</comment>
<organism evidence="1 2">
    <name type="scientific">Blepharisma stoltei</name>
    <dbReference type="NCBI Taxonomy" id="1481888"/>
    <lineage>
        <taxon>Eukaryota</taxon>
        <taxon>Sar</taxon>
        <taxon>Alveolata</taxon>
        <taxon>Ciliophora</taxon>
        <taxon>Postciliodesmatophora</taxon>
        <taxon>Heterotrichea</taxon>
        <taxon>Heterotrichida</taxon>
        <taxon>Blepharismidae</taxon>
        <taxon>Blepharisma</taxon>
    </lineage>
</organism>
<protein>
    <submittedName>
        <fullName evidence="1">Uncharacterized protein</fullName>
    </submittedName>
</protein>
<dbReference type="EMBL" id="CAJZBQ010000039">
    <property type="protein sequence ID" value="CAG9325857.1"/>
    <property type="molecule type" value="Genomic_DNA"/>
</dbReference>
<reference evidence="1" key="1">
    <citation type="submission" date="2021-09" db="EMBL/GenBank/DDBJ databases">
        <authorList>
            <consortium name="AG Swart"/>
            <person name="Singh M."/>
            <person name="Singh A."/>
            <person name="Seah K."/>
            <person name="Emmerich C."/>
        </authorList>
    </citation>
    <scope>NUCLEOTIDE SEQUENCE</scope>
    <source>
        <strain evidence="1">ATCC30299</strain>
    </source>
</reference>